<dbReference type="PROSITE" id="PS50048">
    <property type="entry name" value="ZN2_CY6_FUNGAL_2"/>
    <property type="match status" value="1"/>
</dbReference>
<name>A0A0B8N790_TALPI</name>
<feature type="compositionally biased region" description="Polar residues" evidence="6">
    <location>
        <begin position="630"/>
        <end position="648"/>
    </location>
</feature>
<keyword evidence="2" id="KW-0805">Transcription regulation</keyword>
<sequence>MSTTDENVTATSPPSRPYRSHKFPACDFCRTRKSRCTQQSLDQPCVECVMHRVACSRISLTSEASIPTTAERSRKRRRVSSKTPASRRQSLSPATPAKASTTSDHPPLPPPFTPNDASKTQSTHIVGPAMARDAQVLERYMSPAYNTAASRTRPNPYSVYSHDPRNPVVYMKVPRHRNIAPSGNGTAGFRQYEAMEKIIEPLGPELCSVYFDNIHPPFPILDEKAILEAYPQEGLPYTLVCELYAVSLILWRTSKTISATGRPTPDIRYMWNLAVSAMNDDFVAPDLSTVLSCILDLLGRPTTSITYNAVNVGRVVALAQSLGLNRNPLNWDLAARQKNLRIRTWWGILIHDQWASLSHGTPPHIHRSQWDVPVADLDTLGVNSITDEETTTSVVRVQGALSFIALCQLTMILGEILPLIYTLQPQDPSHALRALRRHETALDEWEEKLSTWLRPGSASFDRKAPGALNLRLCCLVVKMCLWRTGLLELHRLDATDVRDDKVYYQSKCRKAACAVIELVTSLERDELDAFWLPYTTYHLNSATTLILRCALEAENPETAQECVASARSLIHFLRKAKDETNWDLADTCLNHCEAVVENLSDRHNLATWRKNPPGNQNSSRGDSGGDFFPSSRNNPHAQGQQTGATFSNRSHDSSTLDPGIVGGGRDGINQGVIDPIFFQEVMAFGSIPGSMADNSVFSDMVQMPYLEGYPYRNFY</sequence>
<dbReference type="EMBL" id="DF933846">
    <property type="protein sequence ID" value="GAM43418.1"/>
    <property type="molecule type" value="Genomic_DNA"/>
</dbReference>
<accession>A0A0B8N790</accession>
<protein>
    <recommendedName>
        <fullName evidence="7">Zn(2)-C6 fungal-type domain-containing protein</fullName>
    </recommendedName>
</protein>
<dbReference type="GO" id="GO:0005634">
    <property type="term" value="C:nucleus"/>
    <property type="evidence" value="ECO:0007669"/>
    <property type="project" value="TreeGrafter"/>
</dbReference>
<keyword evidence="1" id="KW-0479">Metal-binding</keyword>
<dbReference type="SUPFAM" id="SSF57701">
    <property type="entry name" value="Zn2/Cys6 DNA-binding domain"/>
    <property type="match status" value="1"/>
</dbReference>
<dbReference type="InterPro" id="IPR036864">
    <property type="entry name" value="Zn2-C6_fun-type_DNA-bd_sf"/>
</dbReference>
<dbReference type="GO" id="GO:0008270">
    <property type="term" value="F:zinc ion binding"/>
    <property type="evidence" value="ECO:0007669"/>
    <property type="project" value="InterPro"/>
</dbReference>
<evidence type="ECO:0000313" key="8">
    <source>
        <dbReference type="EMBL" id="GAM43418.1"/>
    </source>
</evidence>
<evidence type="ECO:0000256" key="2">
    <source>
        <dbReference type="ARBA" id="ARBA00023015"/>
    </source>
</evidence>
<dbReference type="InterPro" id="IPR007219">
    <property type="entry name" value="XnlR_reg_dom"/>
</dbReference>
<keyword evidence="5" id="KW-0539">Nucleus</keyword>
<dbReference type="CDD" id="cd00067">
    <property type="entry name" value="GAL4"/>
    <property type="match status" value="1"/>
</dbReference>
<dbReference type="GO" id="GO:0001080">
    <property type="term" value="P:nitrogen catabolite activation of transcription from RNA polymerase II promoter"/>
    <property type="evidence" value="ECO:0007669"/>
    <property type="project" value="TreeGrafter"/>
</dbReference>
<evidence type="ECO:0000256" key="3">
    <source>
        <dbReference type="ARBA" id="ARBA00023125"/>
    </source>
</evidence>
<dbReference type="CDD" id="cd12148">
    <property type="entry name" value="fungal_TF_MHR"/>
    <property type="match status" value="1"/>
</dbReference>
<dbReference type="AlphaFoldDB" id="A0A0B8N790"/>
<dbReference type="InterPro" id="IPR001138">
    <property type="entry name" value="Zn2Cys6_DnaBD"/>
</dbReference>
<evidence type="ECO:0000313" key="9">
    <source>
        <dbReference type="Proteomes" id="UP000053095"/>
    </source>
</evidence>
<dbReference type="SMART" id="SM00906">
    <property type="entry name" value="Fungal_trans"/>
    <property type="match status" value="1"/>
</dbReference>
<feature type="compositionally biased region" description="Polar residues" evidence="6">
    <location>
        <begin position="115"/>
        <end position="124"/>
    </location>
</feature>
<feature type="domain" description="Zn(2)-C6 fungal-type" evidence="7">
    <location>
        <begin position="25"/>
        <end position="57"/>
    </location>
</feature>
<dbReference type="PROSITE" id="PS00463">
    <property type="entry name" value="ZN2_CY6_FUNGAL_1"/>
    <property type="match status" value="1"/>
</dbReference>
<gene>
    <name evidence="8" type="ORF">TCE0_050f18214</name>
</gene>
<evidence type="ECO:0000256" key="1">
    <source>
        <dbReference type="ARBA" id="ARBA00022723"/>
    </source>
</evidence>
<evidence type="ECO:0000256" key="5">
    <source>
        <dbReference type="ARBA" id="ARBA00023242"/>
    </source>
</evidence>
<keyword evidence="4" id="KW-0804">Transcription</keyword>
<dbReference type="Proteomes" id="UP000053095">
    <property type="component" value="Unassembled WGS sequence"/>
</dbReference>
<dbReference type="PANTHER" id="PTHR31668">
    <property type="entry name" value="GLUCOSE TRANSPORT TRANSCRIPTION REGULATOR RGT1-RELATED-RELATED"/>
    <property type="match status" value="1"/>
</dbReference>
<dbReference type="Pfam" id="PF04082">
    <property type="entry name" value="Fungal_trans"/>
    <property type="match status" value="1"/>
</dbReference>
<dbReference type="GO" id="GO:0006351">
    <property type="term" value="P:DNA-templated transcription"/>
    <property type="evidence" value="ECO:0007669"/>
    <property type="project" value="InterPro"/>
</dbReference>
<dbReference type="PANTHER" id="PTHR31668:SF10">
    <property type="entry name" value="ZN(II)2CYS6 TRANSCRIPTION FACTOR (EUROFUNG)"/>
    <property type="match status" value="1"/>
</dbReference>
<evidence type="ECO:0000256" key="6">
    <source>
        <dbReference type="SAM" id="MobiDB-lite"/>
    </source>
</evidence>
<organism evidence="8 9">
    <name type="scientific">Talaromyces pinophilus</name>
    <name type="common">Penicillium pinophilum</name>
    <dbReference type="NCBI Taxonomy" id="128442"/>
    <lineage>
        <taxon>Eukaryota</taxon>
        <taxon>Fungi</taxon>
        <taxon>Dikarya</taxon>
        <taxon>Ascomycota</taxon>
        <taxon>Pezizomycotina</taxon>
        <taxon>Eurotiomycetes</taxon>
        <taxon>Eurotiomycetidae</taxon>
        <taxon>Eurotiales</taxon>
        <taxon>Trichocomaceae</taxon>
        <taxon>Talaromyces</taxon>
        <taxon>Talaromyces sect. Talaromyces</taxon>
    </lineage>
</organism>
<feature type="region of interest" description="Disordered" evidence="6">
    <location>
        <begin position="606"/>
        <end position="663"/>
    </location>
</feature>
<evidence type="ECO:0000259" key="7">
    <source>
        <dbReference type="PROSITE" id="PS50048"/>
    </source>
</evidence>
<dbReference type="GO" id="GO:0003677">
    <property type="term" value="F:DNA binding"/>
    <property type="evidence" value="ECO:0007669"/>
    <property type="project" value="UniProtKB-KW"/>
</dbReference>
<reference evidence="9" key="1">
    <citation type="journal article" date="2015" name="Genome Announc.">
        <title>Draft genome sequence of Talaromyces cellulolyticus strain Y-94, a source of lignocellulosic biomass-degrading enzymes.</title>
        <authorList>
            <person name="Fujii T."/>
            <person name="Koike H."/>
            <person name="Sawayama S."/>
            <person name="Yano S."/>
            <person name="Inoue H."/>
        </authorList>
    </citation>
    <scope>NUCLEOTIDE SEQUENCE [LARGE SCALE GENOMIC DNA]</scope>
    <source>
        <strain evidence="9">Y-94</strain>
    </source>
</reference>
<keyword evidence="9" id="KW-1185">Reference proteome</keyword>
<dbReference type="InterPro" id="IPR050797">
    <property type="entry name" value="Carb_Metab_Trans_Reg"/>
</dbReference>
<keyword evidence="3" id="KW-0238">DNA-binding</keyword>
<evidence type="ECO:0000256" key="4">
    <source>
        <dbReference type="ARBA" id="ARBA00023163"/>
    </source>
</evidence>
<proteinExistence type="predicted"/>
<feature type="region of interest" description="Disordered" evidence="6">
    <location>
        <begin position="65"/>
        <end position="124"/>
    </location>
</feature>
<dbReference type="Pfam" id="PF00172">
    <property type="entry name" value="Zn_clus"/>
    <property type="match status" value="1"/>
</dbReference>
<dbReference type="GO" id="GO:0000981">
    <property type="term" value="F:DNA-binding transcription factor activity, RNA polymerase II-specific"/>
    <property type="evidence" value="ECO:0007669"/>
    <property type="project" value="InterPro"/>
</dbReference>
<feature type="compositionally biased region" description="Polar residues" evidence="6">
    <location>
        <begin position="83"/>
        <end position="104"/>
    </location>
</feature>